<evidence type="ECO:0000256" key="4">
    <source>
        <dbReference type="ARBA" id="ARBA00022801"/>
    </source>
</evidence>
<feature type="domain" description="Pectinesterase catalytic" evidence="7">
    <location>
        <begin position="103"/>
        <end position="250"/>
    </location>
</feature>
<comment type="pathway">
    <text evidence="1">Glycan metabolism; pectin degradation; 2-dehydro-3-deoxy-D-gluconate from pectin: step 1/5.</text>
</comment>
<dbReference type="InterPro" id="IPR012334">
    <property type="entry name" value="Pectin_lyas_fold"/>
</dbReference>
<dbReference type="GO" id="GO:0045490">
    <property type="term" value="P:pectin catabolic process"/>
    <property type="evidence" value="ECO:0007669"/>
    <property type="project" value="UniProtKB-UniPathway"/>
</dbReference>
<evidence type="ECO:0000256" key="1">
    <source>
        <dbReference type="ARBA" id="ARBA00005184"/>
    </source>
</evidence>
<organism evidence="8 9">
    <name type="scientific">Gossypium barbadense</name>
    <name type="common">Sea Island cotton</name>
    <name type="synonym">Hibiscus barbadensis</name>
    <dbReference type="NCBI Taxonomy" id="3634"/>
    <lineage>
        <taxon>Eukaryota</taxon>
        <taxon>Viridiplantae</taxon>
        <taxon>Streptophyta</taxon>
        <taxon>Embryophyta</taxon>
        <taxon>Tracheophyta</taxon>
        <taxon>Spermatophyta</taxon>
        <taxon>Magnoliopsida</taxon>
        <taxon>eudicotyledons</taxon>
        <taxon>Gunneridae</taxon>
        <taxon>Pentapetalae</taxon>
        <taxon>rosids</taxon>
        <taxon>malvids</taxon>
        <taxon>Malvales</taxon>
        <taxon>Malvaceae</taxon>
        <taxon>Malvoideae</taxon>
        <taxon>Gossypium</taxon>
    </lineage>
</organism>
<keyword evidence="5" id="KW-0063">Aspartyl esterase</keyword>
<feature type="domain" description="Pectinesterase catalytic" evidence="7">
    <location>
        <begin position="257"/>
        <end position="364"/>
    </location>
</feature>
<dbReference type="PANTHER" id="PTHR31321:SF87">
    <property type="entry name" value="PECTINESTERASE 63-RELATED"/>
    <property type="match status" value="1"/>
</dbReference>
<reference evidence="8 9" key="1">
    <citation type="submission" date="2015-01" db="EMBL/GenBank/DDBJ databases">
        <title>Genome of allotetraploid Gossypium barbadense reveals genomic plasticity and fiber elongation in cotton evolution.</title>
        <authorList>
            <person name="Chen X."/>
            <person name="Liu X."/>
            <person name="Zhao B."/>
            <person name="Zheng H."/>
            <person name="Hu Y."/>
            <person name="Lu G."/>
            <person name="Yang C."/>
            <person name="Chen J."/>
            <person name="Shan C."/>
            <person name="Zhang L."/>
            <person name="Zhou Y."/>
            <person name="Wang L."/>
            <person name="Guo W."/>
            <person name="Bai Y."/>
            <person name="Ruan J."/>
            <person name="Shangguan X."/>
            <person name="Mao Y."/>
            <person name="Jiang J."/>
            <person name="Zhu Y."/>
            <person name="Lei J."/>
            <person name="Kang H."/>
            <person name="Chen S."/>
            <person name="He X."/>
            <person name="Wang R."/>
            <person name="Wang Y."/>
            <person name="Chen J."/>
            <person name="Wang L."/>
            <person name="Yu S."/>
            <person name="Wang B."/>
            <person name="Wei J."/>
            <person name="Song S."/>
            <person name="Lu X."/>
            <person name="Gao Z."/>
            <person name="Gu W."/>
            <person name="Deng X."/>
            <person name="Ma D."/>
            <person name="Wang S."/>
            <person name="Liang W."/>
            <person name="Fang L."/>
            <person name="Cai C."/>
            <person name="Zhu X."/>
            <person name="Zhou B."/>
            <person name="Zhang Y."/>
            <person name="Chen Z."/>
            <person name="Xu S."/>
            <person name="Zhu R."/>
            <person name="Wang S."/>
            <person name="Zhang T."/>
            <person name="Zhao G."/>
        </authorList>
    </citation>
    <scope>NUCLEOTIDE SEQUENCE [LARGE SCALE GENOMIC DNA]</scope>
    <source>
        <strain evidence="9">cv. Xinhai21</strain>
        <tissue evidence="8">Leaf</tissue>
    </source>
</reference>
<dbReference type="Proteomes" id="UP000239757">
    <property type="component" value="Unassembled WGS sequence"/>
</dbReference>
<dbReference type="InterPro" id="IPR011050">
    <property type="entry name" value="Pectin_lyase_fold/virulence"/>
</dbReference>
<evidence type="ECO:0000259" key="7">
    <source>
        <dbReference type="Pfam" id="PF01095"/>
    </source>
</evidence>
<dbReference type="Pfam" id="PF01095">
    <property type="entry name" value="Pectinesterase"/>
    <property type="match status" value="2"/>
</dbReference>
<feature type="transmembrane region" description="Helical" evidence="6">
    <location>
        <begin position="42"/>
        <end position="59"/>
    </location>
</feature>
<dbReference type="InterPro" id="IPR000070">
    <property type="entry name" value="Pectinesterase_cat"/>
</dbReference>
<keyword evidence="6" id="KW-0812">Transmembrane</keyword>
<dbReference type="AlphaFoldDB" id="A0A2P5WU62"/>
<evidence type="ECO:0000256" key="5">
    <source>
        <dbReference type="ARBA" id="ARBA00023085"/>
    </source>
</evidence>
<dbReference type="EMBL" id="KZ666473">
    <property type="protein sequence ID" value="PPR94624.1"/>
    <property type="molecule type" value="Genomic_DNA"/>
</dbReference>
<dbReference type="UniPathway" id="UPA00545">
    <property type="reaction ID" value="UER00823"/>
</dbReference>
<name>A0A2P5WU62_GOSBA</name>
<accession>A0A2P5WU62</accession>
<evidence type="ECO:0000313" key="8">
    <source>
        <dbReference type="EMBL" id="PPR94624.1"/>
    </source>
</evidence>
<dbReference type="OrthoDB" id="932650at2759"/>
<keyword evidence="4" id="KW-0378">Hydrolase</keyword>
<comment type="similarity">
    <text evidence="2">Belongs to the pectinesterase family.</text>
</comment>
<dbReference type="GO" id="GO:0030599">
    <property type="term" value="F:pectinesterase activity"/>
    <property type="evidence" value="ECO:0007669"/>
    <property type="project" value="UniProtKB-EC"/>
</dbReference>
<evidence type="ECO:0000256" key="2">
    <source>
        <dbReference type="ARBA" id="ARBA00008891"/>
    </source>
</evidence>
<dbReference type="Gene3D" id="2.160.20.10">
    <property type="entry name" value="Single-stranded right-handed beta-helix, Pectin lyase-like"/>
    <property type="match status" value="2"/>
</dbReference>
<sequence>MWLYKMNRELMMEFWAETAAKVANTRKKKKEIDGKRIEGNEVYALVICVSMLLFAPIVVSQPIPVDKSQVEAWFNGIIKPVKERGKTLSPELVEVETEPRIIKVMQSGGGEFNTITKAIESVPSGNAKCVIISIRPGSYKEKIKTERNKPFITLVGDPKNMPNLTFDGTAKQYGTVDSTTLITESSYFVGVNLNIVNTAPRPGGKMVGAQAVALRVSGDRSAFYNCKIIGFQDTLCDERGNHFFKDCHIRDPEGDPEMVVITAQARESSSEDMGYSFVHGRITETAKDVFLGRAWKSSPRVVYSYIEMDKIVHPGGWSSNRQPERAEEYKCTAKGATPATREKFVKQLSDAEAQPFLVVDYVEGTKWLLPPPTVPK</sequence>
<keyword evidence="6" id="KW-1133">Transmembrane helix</keyword>
<evidence type="ECO:0000313" key="9">
    <source>
        <dbReference type="Proteomes" id="UP000239757"/>
    </source>
</evidence>
<protein>
    <recommendedName>
        <fullName evidence="3">pectinesterase</fullName>
        <ecNumber evidence="3">3.1.1.11</ecNumber>
    </recommendedName>
</protein>
<gene>
    <name evidence="8" type="ORF">GOBAR_AA26041</name>
</gene>
<keyword evidence="6" id="KW-0472">Membrane</keyword>
<dbReference type="GO" id="GO:0042545">
    <property type="term" value="P:cell wall modification"/>
    <property type="evidence" value="ECO:0007669"/>
    <property type="project" value="InterPro"/>
</dbReference>
<evidence type="ECO:0000256" key="3">
    <source>
        <dbReference type="ARBA" id="ARBA00013229"/>
    </source>
</evidence>
<proteinExistence type="inferred from homology"/>
<dbReference type="SUPFAM" id="SSF51126">
    <property type="entry name" value="Pectin lyase-like"/>
    <property type="match status" value="1"/>
</dbReference>
<dbReference type="PANTHER" id="PTHR31321">
    <property type="entry name" value="ACYL-COA THIOESTER HYDROLASE YBHC-RELATED"/>
    <property type="match status" value="1"/>
</dbReference>
<dbReference type="EC" id="3.1.1.11" evidence="3"/>
<evidence type="ECO:0000256" key="6">
    <source>
        <dbReference type="SAM" id="Phobius"/>
    </source>
</evidence>